<dbReference type="RefSeq" id="WP_205050348.1">
    <property type="nucleotide sequence ID" value="NZ_JACJKX010000009.1"/>
</dbReference>
<evidence type="ECO:0000313" key="3">
    <source>
        <dbReference type="EMBL" id="MBM6928761.1"/>
    </source>
</evidence>
<dbReference type="Proteomes" id="UP000777002">
    <property type="component" value="Unassembled WGS sequence"/>
</dbReference>
<dbReference type="Gene3D" id="3.50.70.10">
    <property type="match status" value="1"/>
</dbReference>
<dbReference type="EMBL" id="JACJKX010000009">
    <property type="protein sequence ID" value="MBM6928761.1"/>
    <property type="molecule type" value="Genomic_DNA"/>
</dbReference>
<accession>A0ABS2GTG4</accession>
<reference evidence="3 4" key="1">
    <citation type="journal article" date="2021" name="Sci. Rep.">
        <title>The distribution of antibiotic resistance genes in chicken gut microbiota commensals.</title>
        <authorList>
            <person name="Juricova H."/>
            <person name="Matiasovicova J."/>
            <person name="Kubasova T."/>
            <person name="Cejkova D."/>
            <person name="Rychlik I."/>
        </authorList>
    </citation>
    <scope>NUCLEOTIDE SEQUENCE [LARGE SCALE GENOMIC DNA]</scope>
    <source>
        <strain evidence="3 4">An562</strain>
    </source>
</reference>
<keyword evidence="1" id="KW-0732">Signal</keyword>
<protein>
    <submittedName>
        <fullName evidence="3">Chalcone isomerase family protein</fullName>
    </submittedName>
</protein>
<dbReference type="PANTHER" id="PTHR47698">
    <property type="entry name" value="FATTY-ACID-BINDING PROTEIN 3, CHLOROPLASTIC"/>
    <property type="match status" value="1"/>
</dbReference>
<proteinExistence type="predicted"/>
<evidence type="ECO:0000256" key="1">
    <source>
        <dbReference type="SAM" id="SignalP"/>
    </source>
</evidence>
<sequence length="189" mass="20537">MKKTIFALGCLLSLSPIWASTTVSDIVYADTLKKDGAQLQLNGAGIREIFVVDVYAAGLYLPQRSSTAEDVINMAGNKTVRLGLLRDVDAGDFVDALNEGILDNTTEDERQALSTELQSLIAVMNKIGDVKKGDIVDFDYSQTHETSVTVNGKLIGEKIGGEALYRTVLKIWLGEKAIDSDLKKSLLKN</sequence>
<dbReference type="GO" id="GO:0016853">
    <property type="term" value="F:isomerase activity"/>
    <property type="evidence" value="ECO:0007669"/>
    <property type="project" value="UniProtKB-KW"/>
</dbReference>
<keyword evidence="4" id="KW-1185">Reference proteome</keyword>
<organism evidence="3 4">
    <name type="scientific">Parasutterella secunda</name>
    <dbReference type="NCBI Taxonomy" id="626947"/>
    <lineage>
        <taxon>Bacteria</taxon>
        <taxon>Pseudomonadati</taxon>
        <taxon>Pseudomonadota</taxon>
        <taxon>Betaproteobacteria</taxon>
        <taxon>Burkholderiales</taxon>
        <taxon>Sutterellaceae</taxon>
        <taxon>Parasutterella</taxon>
    </lineage>
</organism>
<evidence type="ECO:0000259" key="2">
    <source>
        <dbReference type="Pfam" id="PF16036"/>
    </source>
</evidence>
<feature type="domain" description="Chalcone isomerase" evidence="2">
    <location>
        <begin position="21"/>
        <end position="187"/>
    </location>
</feature>
<keyword evidence="3" id="KW-0413">Isomerase</keyword>
<feature type="signal peptide" evidence="1">
    <location>
        <begin position="1"/>
        <end position="19"/>
    </location>
</feature>
<dbReference type="InterPro" id="IPR016088">
    <property type="entry name" value="Chalcone_isomerase_3-sand"/>
</dbReference>
<name>A0ABS2GTG4_9BURK</name>
<dbReference type="InterPro" id="IPR016087">
    <property type="entry name" value="Chalcone_isomerase"/>
</dbReference>
<evidence type="ECO:0000313" key="4">
    <source>
        <dbReference type="Proteomes" id="UP000777002"/>
    </source>
</evidence>
<dbReference type="SUPFAM" id="SSF54626">
    <property type="entry name" value="Chalcone isomerase"/>
    <property type="match status" value="1"/>
</dbReference>
<dbReference type="InterPro" id="IPR036298">
    <property type="entry name" value="Chalcone_isomerase_sf"/>
</dbReference>
<comment type="caution">
    <text evidence="3">The sequence shown here is derived from an EMBL/GenBank/DDBJ whole genome shotgun (WGS) entry which is preliminary data.</text>
</comment>
<gene>
    <name evidence="3" type="ORF">H5985_05690</name>
</gene>
<dbReference type="Pfam" id="PF16036">
    <property type="entry name" value="Chalcone_3"/>
    <property type="match status" value="1"/>
</dbReference>
<feature type="chain" id="PRO_5046777470" evidence="1">
    <location>
        <begin position="20"/>
        <end position="189"/>
    </location>
</feature>
<dbReference type="PANTHER" id="PTHR47698:SF2">
    <property type="entry name" value="FATTY-ACID-BINDING PROTEIN 3, CHLOROPLASTIC"/>
    <property type="match status" value="1"/>
</dbReference>